<dbReference type="EMBL" id="GGEC01047385">
    <property type="protein sequence ID" value="MBX27869.1"/>
    <property type="molecule type" value="Transcribed_RNA"/>
</dbReference>
<reference evidence="1" key="1">
    <citation type="submission" date="2018-02" db="EMBL/GenBank/DDBJ databases">
        <title>Rhizophora mucronata_Transcriptome.</title>
        <authorList>
            <person name="Meera S.P."/>
            <person name="Sreeshan A."/>
            <person name="Augustine A."/>
        </authorList>
    </citation>
    <scope>NUCLEOTIDE SEQUENCE</scope>
    <source>
        <tissue evidence="1">Leaf</tissue>
    </source>
</reference>
<evidence type="ECO:0000313" key="1">
    <source>
        <dbReference type="EMBL" id="MBX27869.1"/>
    </source>
</evidence>
<proteinExistence type="predicted"/>
<accession>A0A2P2MCD3</accession>
<name>A0A2P2MCD3_RHIMU</name>
<dbReference type="AlphaFoldDB" id="A0A2P2MCD3"/>
<protein>
    <submittedName>
        <fullName evidence="1">Uncharacterized protein</fullName>
    </submittedName>
</protein>
<organism evidence="1">
    <name type="scientific">Rhizophora mucronata</name>
    <name type="common">Asiatic mangrove</name>
    <dbReference type="NCBI Taxonomy" id="61149"/>
    <lineage>
        <taxon>Eukaryota</taxon>
        <taxon>Viridiplantae</taxon>
        <taxon>Streptophyta</taxon>
        <taxon>Embryophyta</taxon>
        <taxon>Tracheophyta</taxon>
        <taxon>Spermatophyta</taxon>
        <taxon>Magnoliopsida</taxon>
        <taxon>eudicotyledons</taxon>
        <taxon>Gunneridae</taxon>
        <taxon>Pentapetalae</taxon>
        <taxon>rosids</taxon>
        <taxon>fabids</taxon>
        <taxon>Malpighiales</taxon>
        <taxon>Rhizophoraceae</taxon>
        <taxon>Rhizophora</taxon>
    </lineage>
</organism>
<sequence length="74" mass="8762">MTIRSFFDRASRVLHGDPACSRLLVLLALRFALPLLYKLPRFDVRPLALFRSFGFREFFWSFVVFFFLKTLGAR</sequence>